<dbReference type="GO" id="GO:0006260">
    <property type="term" value="P:DNA replication"/>
    <property type="evidence" value="ECO:0007669"/>
    <property type="project" value="UniProtKB-KW"/>
</dbReference>
<reference evidence="8" key="5">
    <citation type="submission" date="2019-08" db="EMBL/GenBank/DDBJ databases">
        <title>Annotated Complete DNA Sequences of Six EEHV1A Genomes from Lethal HD cases in Young Asian Elephants from India.</title>
        <authorList>
            <person name="Krishnankutty S.P."/>
            <person name="Zachariah A."/>
            <person name="Maheswari U."/>
            <person name="Heaggans S.Y."/>
            <person name="Muraleedharan M."/>
            <person name="Velayutham D."/>
            <person name="Santhosh S."/>
            <person name="Hayward G.S."/>
        </authorList>
    </citation>
    <scope>NUCLEOTIDE SEQUENCE</scope>
    <source>
        <strain evidence="8">IP91 Thirunelli1</strain>
    </source>
</reference>
<protein>
    <recommendedName>
        <fullName evidence="2">Replication origin-binding protein</fullName>
    </recommendedName>
</protein>
<reference evidence="9" key="6">
    <citation type="submission" date="2019-08" db="EMBL/GenBank/DDBJ databases">
        <title>Annotated Complete DNA Sequences of Six EEHV1A Genomes from Lethal HD Cases in Young Asian Elephants from India.</title>
        <authorList>
            <person name="Krishnankutty S.P."/>
            <person name="Zachariah A."/>
            <person name="Maheswari U."/>
            <person name="Heaggans S.Y."/>
            <person name="Muraleedharan M."/>
            <person name="Velayutham D."/>
            <person name="Santhosh S."/>
            <person name="Hayward G.S."/>
        </authorList>
    </citation>
    <scope>NUCLEOTIDE SEQUENCE</scope>
    <source>
        <strain evidence="9">IP43 Chellama Vandalur</strain>
    </source>
</reference>
<dbReference type="GO" id="GO:0005524">
    <property type="term" value="F:ATP binding"/>
    <property type="evidence" value="ECO:0007669"/>
    <property type="project" value="UniProtKB-KW"/>
</dbReference>
<dbReference type="SUPFAM" id="SSF52540">
    <property type="entry name" value="P-loop containing nucleoside triphosphate hydrolases"/>
    <property type="match status" value="1"/>
</dbReference>
<evidence type="ECO:0000256" key="1">
    <source>
        <dbReference type="ARBA" id="ARBA00007195"/>
    </source>
</evidence>
<evidence type="ECO:0000256" key="4">
    <source>
        <dbReference type="ARBA" id="ARBA00022741"/>
    </source>
</evidence>
<evidence type="ECO:0000256" key="3">
    <source>
        <dbReference type="ARBA" id="ARBA00022705"/>
    </source>
</evidence>
<name>A0A866VTB5_ELHV1</name>
<dbReference type="Gene3D" id="3.40.50.300">
    <property type="entry name" value="P-loop containing nucleotide triphosphate hydrolases"/>
    <property type="match status" value="1"/>
</dbReference>
<sequence length="871" mass="99646">MHGNPRPGKCDPTIPVAVVRYISVNSEIDATHKFRFVLSILDNNMAASAICQYTDMRFGAAPVATATAARECTRLFTKWFGLDLYTKYGGDDVSGIQTILQPDAPVSVNNVHSNVKIIRAPMGSGKTAAMIAWLKTINIESARVLVISCRRSFAEELLCKFKTANLGCFRLYSDIDEYSLTENHIIIQIESLYRLDGCYDVLILDEIVSIINQFYSSTMRHLREVDDRFINCIVSCKHLLAMDATINEPLIHFLTRFKGDVRASLVLNSYVGDNFANRRAIFLSCFTCETHTNFMKILLESLLEGKRICVFASTASAACFIADEIRTHFPEKRILRMTGKDKLEKSESWDSYEVIVYNTVITVGISFEKQHFHMLFVYIHLFRNGPDMMSVYQSIGRVRYLLDHTMYIYMNPIMVKKNKLDGHLSLFPSITDSYSHVDLDIIDRSVDEFKIKCDSSHSYYSGESLSVVRDTFKIKYILEKTVLNNFSDSFTLLYLLLKNNKISVNIEDNLEGRALTSESFLNFIKTTVMDCKPLSQAKVTIPNIPYHPDFIRTVGRITECLFSEDTPIRTITKIVKSLRYENVKHSFINSLCCHILKMGVSEESFMKTYDLLCNITVVSDEECNYTYTLSESSVMYDSRFSLVLAKLGRDIVADMQLKSCTDTSSDVAESNVVYCAVKYGRRILNCLQCAFNTHIQCFESLSPKTIKLYYALKGISVSMLCMKEYCIILLKTWFKLVYDMSVIRCSPRYVTETRSSRLTKAQIITELDKRGINHSHCKTHRQLRDLLRSTAAERQRDSIVYKLRGTDLCSLFSAHVGTEEWISRYRHIVVNDTTTQDSSPHLCPSVENINITTEYYHCNDLVGYQDGSRRW</sequence>
<dbReference type="SMART" id="SM00487">
    <property type="entry name" value="DEXDc"/>
    <property type="match status" value="1"/>
</dbReference>
<evidence type="ECO:0000256" key="5">
    <source>
        <dbReference type="ARBA" id="ARBA00022840"/>
    </source>
</evidence>
<evidence type="ECO:0000256" key="6">
    <source>
        <dbReference type="ARBA" id="ARBA00023125"/>
    </source>
</evidence>
<evidence type="ECO:0000259" key="7">
    <source>
        <dbReference type="PROSITE" id="PS51192"/>
    </source>
</evidence>
<reference evidence="8" key="3">
    <citation type="journal article" date="2016" name="MSphere">
        <title>Complete Genome Sequence of Elephant Endotheliotropic Herpesvirus 4, the First Example of a GC-Rich Branch Proboscivirus.</title>
        <authorList>
            <person name="Ling P.D."/>
            <person name="Long S.Y."/>
            <person name="Fuery A."/>
            <person name="Peng R.S."/>
            <person name="Heaggans S.Y."/>
            <person name="Qin X."/>
            <person name="Worley K.C."/>
            <person name="Dugan S."/>
            <person name="Hayward G.S."/>
        </authorList>
    </citation>
    <scope>NUCLEOTIDE SEQUENCE</scope>
    <source>
        <strain evidence="8">IP91 Thirunelli1</strain>
    </source>
</reference>
<dbReference type="EMBL" id="MN366291">
    <property type="protein sequence ID" value="QOE74735.1"/>
    <property type="molecule type" value="Genomic_DNA"/>
</dbReference>
<keyword evidence="6" id="KW-0238">DNA-binding</keyword>
<organism evidence="8">
    <name type="scientific">Elephant endotheliotropic herpesvirus 1A</name>
    <dbReference type="NCBI Taxonomy" id="759753"/>
    <lineage>
        <taxon>Viruses</taxon>
        <taxon>Duplodnaviria</taxon>
        <taxon>Heunggongvirae</taxon>
        <taxon>Peploviricota</taxon>
        <taxon>Herviviricetes</taxon>
        <taxon>Herpesvirales</taxon>
        <taxon>Orthoherpesviridae</taxon>
        <taxon>Betaherpesvirinae</taxon>
        <taxon>Proboscivirus</taxon>
        <taxon>Proboscivirus elephantidbeta1</taxon>
        <taxon>Elephantid herpesvirus 1</taxon>
    </lineage>
</organism>
<evidence type="ECO:0000313" key="8">
    <source>
        <dbReference type="EMBL" id="QOE74618.1"/>
    </source>
</evidence>
<dbReference type="InterPro" id="IPR003450">
    <property type="entry name" value="Replication_origin-bd"/>
</dbReference>
<keyword evidence="5" id="KW-0067">ATP-binding</keyword>
<reference evidence="8" key="1">
    <citation type="journal article" date="2013" name="Genome Announc.">
        <title>Complete Genome Sequence of Elephant Endotheliotropic Herpesvirus 1A.</title>
        <authorList>
            <person name="Ling P.D."/>
            <person name="Reid J.G."/>
            <person name="Qin X."/>
            <person name="Muzny D.M."/>
            <person name="Gibbs R."/>
            <person name="Petrosino J."/>
            <person name="Peng R."/>
            <person name="Zong J.C."/>
            <person name="Heaggans S.Y."/>
            <person name="Hayward G.S."/>
        </authorList>
    </citation>
    <scope>NUCLEOTIDE SEQUENCE</scope>
    <source>
        <strain evidence="9">IP43 Chellama Vandalur</strain>
        <strain evidence="8">IP91 Thirunelli1</strain>
    </source>
</reference>
<evidence type="ECO:0000256" key="2">
    <source>
        <dbReference type="ARBA" id="ARBA00014069"/>
    </source>
</evidence>
<dbReference type="Pfam" id="PF02399">
    <property type="entry name" value="Herpes_ori_bp"/>
    <property type="match status" value="1"/>
</dbReference>
<reference evidence="8" key="7">
    <citation type="journal article" name="PLoS ONE">
        <title>Extended genotypic evaluation and comparison of twenty-two cases of lethal EEHV1 hemorrhagic disease in wild and captive Asian elephants in India.</title>
        <authorList>
            <person name="Zachariah A."/>
            <person name="Sajesh P.K."/>
            <person name="Santhosh S."/>
            <person name="Bathrachalam C."/>
            <person name="Megha M."/>
            <person name="Pandiyan J."/>
            <person name="Jishnu M."/>
            <person name="Kobragade R.S."/>
            <person name="Long S.Y."/>
            <person name="Zong J.-C."/>
            <person name="Latimer E.M."/>
            <person name="Heaggans S.Y."/>
            <person name="Hayward G.S."/>
        </authorList>
    </citation>
    <scope>NUCLEOTIDE SEQUENCE</scope>
    <source>
        <strain evidence="9">IP43 Chellama Vandalur</strain>
        <strain evidence="8">IP91 Thirunelli1</strain>
    </source>
</reference>
<dbReference type="EMBL" id="MN366290">
    <property type="protein sequence ID" value="QOE74618.1"/>
    <property type="molecule type" value="Genomic_DNA"/>
</dbReference>
<comment type="similarity">
    <text evidence="1">Belongs to the herpesviridae OriBP family.</text>
</comment>
<dbReference type="InterPro" id="IPR014001">
    <property type="entry name" value="Helicase_ATP-bd"/>
</dbReference>
<dbReference type="PROSITE" id="PS51192">
    <property type="entry name" value="HELICASE_ATP_BIND_1"/>
    <property type="match status" value="1"/>
</dbReference>
<feature type="domain" description="Helicase ATP-binding" evidence="7">
    <location>
        <begin position="107"/>
        <end position="264"/>
    </location>
</feature>
<keyword evidence="3" id="KW-0235">DNA replication</keyword>
<evidence type="ECO:0000313" key="9">
    <source>
        <dbReference type="EMBL" id="QOE74735.1"/>
    </source>
</evidence>
<gene>
    <name evidence="8" type="primary">U73</name>
</gene>
<reference evidence="9" key="4">
    <citation type="journal article" date="2016" name="MSphere">
        <title>Comparison of the Gene Coding Contents and Other Unusual Features of the GC-Rich and AT-Rich Branch Probosciviruses.</title>
        <authorList>
            <person name="Ling P.D."/>
            <person name="Long S.Y."/>
            <person name="Zong J.C."/>
            <person name="Heaggans S.Y."/>
            <person name="Qin X."/>
            <person name="Hayward G.S."/>
        </authorList>
    </citation>
    <scope>NUCLEOTIDE SEQUENCE</scope>
    <source>
        <strain evidence="9">IP43 Chellama Vandalur</strain>
    </source>
</reference>
<keyword evidence="4" id="KW-0547">Nucleotide-binding</keyword>
<dbReference type="InterPro" id="IPR027417">
    <property type="entry name" value="P-loop_NTPase"/>
</dbReference>
<accession>A0A866VTB5</accession>
<reference evidence="8" key="2">
    <citation type="journal article" date="2013" name="J. Wildl. Dis.">
        <title>Fatal herpesvirus hemorrhagic disease in wild and orphan asian elephants in southern India.</title>
        <authorList>
            <person name="Zachariah A."/>
            <person name="Zong J.-C."/>
            <person name="Long S.Y."/>
            <person name="Latimer E.M."/>
            <person name="Heaggans S.Y."/>
            <person name="Richman L.K."/>
            <person name="Hayward G.S."/>
        </authorList>
    </citation>
    <scope>NUCLEOTIDE SEQUENCE</scope>
    <source>
        <strain evidence="9">IP43 Chellama Vandalur</strain>
        <strain evidence="8">IP91 Thirunelli1</strain>
    </source>
</reference>
<dbReference type="GO" id="GO:0003688">
    <property type="term" value="F:DNA replication origin binding"/>
    <property type="evidence" value="ECO:0007669"/>
    <property type="project" value="InterPro"/>
</dbReference>
<proteinExistence type="inferred from homology"/>